<dbReference type="GO" id="GO:0003677">
    <property type="term" value="F:DNA binding"/>
    <property type="evidence" value="ECO:0007669"/>
    <property type="project" value="UniProtKB-KW"/>
</dbReference>
<gene>
    <name evidence="2" type="ORF">AKAME5_000270000</name>
</gene>
<keyword evidence="2" id="KW-0238">DNA-binding</keyword>
<sequence length="122" mass="13879">MSSRLESPSCMIPPEQTMVELDDEESQCMELPLPTRQTTENHTERGLWKQISQQKQRVIPWTDLREKASDPPQLQDKPSDRATGFLSKPHVGQQGLRGKILPSTQELNTLKKHETPTTLMSS</sequence>
<reference evidence="2" key="1">
    <citation type="submission" date="2022-08" db="EMBL/GenBank/DDBJ databases">
        <title>Genome sequencing of akame (Lates japonicus).</title>
        <authorList>
            <person name="Hashiguchi Y."/>
            <person name="Takahashi H."/>
        </authorList>
    </citation>
    <scope>NUCLEOTIDE SEQUENCE</scope>
    <source>
        <strain evidence="2">Kochi</strain>
    </source>
</reference>
<evidence type="ECO:0000313" key="3">
    <source>
        <dbReference type="Proteomes" id="UP001279410"/>
    </source>
</evidence>
<organism evidence="2 3">
    <name type="scientific">Lates japonicus</name>
    <name type="common">Japanese lates</name>
    <dbReference type="NCBI Taxonomy" id="270547"/>
    <lineage>
        <taxon>Eukaryota</taxon>
        <taxon>Metazoa</taxon>
        <taxon>Chordata</taxon>
        <taxon>Craniata</taxon>
        <taxon>Vertebrata</taxon>
        <taxon>Euteleostomi</taxon>
        <taxon>Actinopterygii</taxon>
        <taxon>Neopterygii</taxon>
        <taxon>Teleostei</taxon>
        <taxon>Neoteleostei</taxon>
        <taxon>Acanthomorphata</taxon>
        <taxon>Carangaria</taxon>
        <taxon>Carangaria incertae sedis</taxon>
        <taxon>Centropomidae</taxon>
        <taxon>Lates</taxon>
    </lineage>
</organism>
<accession>A0AAD3M7S6</accession>
<proteinExistence type="predicted"/>
<keyword evidence="2" id="KW-0371">Homeobox</keyword>
<feature type="region of interest" description="Disordered" evidence="1">
    <location>
        <begin position="65"/>
        <end position="99"/>
    </location>
</feature>
<protein>
    <submittedName>
        <fullName evidence="2">Zinc fingers and homeoboxes protein 2</fullName>
    </submittedName>
</protein>
<dbReference type="Proteomes" id="UP001279410">
    <property type="component" value="Unassembled WGS sequence"/>
</dbReference>
<name>A0AAD3M7S6_LATJO</name>
<keyword evidence="3" id="KW-1185">Reference proteome</keyword>
<evidence type="ECO:0000256" key="1">
    <source>
        <dbReference type="SAM" id="MobiDB-lite"/>
    </source>
</evidence>
<comment type="caution">
    <text evidence="2">The sequence shown here is derived from an EMBL/GenBank/DDBJ whole genome shotgun (WGS) entry which is preliminary data.</text>
</comment>
<dbReference type="AlphaFoldDB" id="A0AAD3M7S6"/>
<dbReference type="EMBL" id="BRZM01000006">
    <property type="protein sequence ID" value="GLD48785.1"/>
    <property type="molecule type" value="Genomic_DNA"/>
</dbReference>
<evidence type="ECO:0000313" key="2">
    <source>
        <dbReference type="EMBL" id="GLD48785.1"/>
    </source>
</evidence>